<dbReference type="GO" id="GO:0071364">
    <property type="term" value="P:cellular response to epidermal growth factor stimulus"/>
    <property type="evidence" value="ECO:0007669"/>
    <property type="project" value="UniProtKB-ARBA"/>
</dbReference>
<dbReference type="GO" id="GO:0048172">
    <property type="term" value="P:regulation of short-term neuronal synaptic plasticity"/>
    <property type="evidence" value="ECO:0007669"/>
    <property type="project" value="TreeGrafter"/>
</dbReference>
<evidence type="ECO:0000313" key="8">
    <source>
        <dbReference type="Ensembl" id="ENSMMOP00000007700.1"/>
    </source>
</evidence>
<dbReference type="Gene3D" id="1.10.3970.10">
    <property type="entry name" value="BSD domain"/>
    <property type="match status" value="1"/>
</dbReference>
<dbReference type="InterPro" id="IPR051494">
    <property type="entry name" value="BSD_domain-containing"/>
</dbReference>
<dbReference type="PANTHER" id="PTHR16019:SF6">
    <property type="entry name" value="SYNAPSE-ASSOCIATED PROTEIN 1"/>
    <property type="match status" value="1"/>
</dbReference>
<evidence type="ECO:0000313" key="9">
    <source>
        <dbReference type="Proteomes" id="UP000261620"/>
    </source>
</evidence>
<comment type="subunit">
    <text evidence="3">Interacts (via phosphorylated form and BSD domain) with AKT1; this interaction is enhanced in a mTORC2-mediated manner in response to epidermal growth factor (EGF) stimulation and activates AKT1.</text>
</comment>
<dbReference type="InterPro" id="IPR005607">
    <property type="entry name" value="BSD_dom"/>
</dbReference>
<feature type="domain" description="BSD" evidence="7">
    <location>
        <begin position="165"/>
        <end position="201"/>
    </location>
</feature>
<keyword evidence="1" id="KW-0597">Phosphoprotein</keyword>
<dbReference type="SUPFAM" id="SSF140383">
    <property type="entry name" value="BSD domain-like"/>
    <property type="match status" value="1"/>
</dbReference>
<dbReference type="GO" id="GO:0032869">
    <property type="term" value="P:cellular response to insulin stimulus"/>
    <property type="evidence" value="ECO:0007669"/>
    <property type="project" value="UniProtKB-ARBA"/>
</dbReference>
<evidence type="ECO:0000259" key="7">
    <source>
        <dbReference type="PROSITE" id="PS50858"/>
    </source>
</evidence>
<dbReference type="GO" id="GO:0045600">
    <property type="term" value="P:positive regulation of fat cell differentiation"/>
    <property type="evidence" value="ECO:0007669"/>
    <property type="project" value="UniProtKB-ARBA"/>
</dbReference>
<dbReference type="PROSITE" id="PS50858">
    <property type="entry name" value="BSD"/>
    <property type="match status" value="1"/>
</dbReference>
<dbReference type="Ensembl" id="ENSMMOT00000007846.1">
    <property type="protein sequence ID" value="ENSMMOP00000007700.1"/>
    <property type="gene ID" value="ENSMMOG00000005983.1"/>
</dbReference>
<evidence type="ECO:0000256" key="4">
    <source>
        <dbReference type="ARBA" id="ARBA00068563"/>
    </source>
</evidence>
<organism evidence="8 9">
    <name type="scientific">Mola mola</name>
    <name type="common">Ocean sunfish</name>
    <name type="synonym">Tetraodon mola</name>
    <dbReference type="NCBI Taxonomy" id="94237"/>
    <lineage>
        <taxon>Eukaryota</taxon>
        <taxon>Metazoa</taxon>
        <taxon>Chordata</taxon>
        <taxon>Craniata</taxon>
        <taxon>Vertebrata</taxon>
        <taxon>Euteleostomi</taxon>
        <taxon>Actinopterygii</taxon>
        <taxon>Neopterygii</taxon>
        <taxon>Teleostei</taxon>
        <taxon>Neoteleostei</taxon>
        <taxon>Acanthomorphata</taxon>
        <taxon>Eupercaria</taxon>
        <taxon>Tetraodontiformes</taxon>
        <taxon>Molidae</taxon>
        <taxon>Mola</taxon>
    </lineage>
</organism>
<dbReference type="OMA" id="EEAFWKN"/>
<reference evidence="8" key="2">
    <citation type="submission" date="2025-09" db="UniProtKB">
        <authorList>
            <consortium name="Ensembl"/>
        </authorList>
    </citation>
    <scope>IDENTIFICATION</scope>
</reference>
<comment type="function">
    <text evidence="2">Plays a role in adipocyte differentiation by promoting mTORC2-mediated phosphorylation of AKT1 at 'Ser-473' after growth factor stimulation.</text>
</comment>
<evidence type="ECO:0000256" key="3">
    <source>
        <dbReference type="ARBA" id="ARBA00065448"/>
    </source>
</evidence>
<evidence type="ECO:0000256" key="6">
    <source>
        <dbReference type="SAM" id="MobiDB-lite"/>
    </source>
</evidence>
<dbReference type="AlphaFoldDB" id="A0A3Q4ASV3"/>
<dbReference type="Proteomes" id="UP000261620">
    <property type="component" value="Unplaced"/>
</dbReference>
<evidence type="ECO:0000256" key="1">
    <source>
        <dbReference type="ARBA" id="ARBA00022553"/>
    </source>
</evidence>
<dbReference type="GO" id="GO:0005634">
    <property type="term" value="C:nucleus"/>
    <property type="evidence" value="ECO:0007669"/>
    <property type="project" value="TreeGrafter"/>
</dbReference>
<evidence type="ECO:0000256" key="5">
    <source>
        <dbReference type="ARBA" id="ARBA00075325"/>
    </source>
</evidence>
<dbReference type="GO" id="GO:0005794">
    <property type="term" value="C:Golgi apparatus"/>
    <property type="evidence" value="ECO:0007669"/>
    <property type="project" value="TreeGrafter"/>
</dbReference>
<dbReference type="Pfam" id="PF03909">
    <property type="entry name" value="BSD"/>
    <property type="match status" value="1"/>
</dbReference>
<reference evidence="8" key="1">
    <citation type="submission" date="2025-08" db="UniProtKB">
        <authorList>
            <consortium name="Ensembl"/>
        </authorList>
    </citation>
    <scope>IDENTIFICATION</scope>
</reference>
<feature type="compositionally biased region" description="Basic and acidic residues" evidence="6">
    <location>
        <begin position="215"/>
        <end position="234"/>
    </location>
</feature>
<dbReference type="GO" id="GO:0045202">
    <property type="term" value="C:synapse"/>
    <property type="evidence" value="ECO:0007669"/>
    <property type="project" value="TreeGrafter"/>
</dbReference>
<dbReference type="InterPro" id="IPR035925">
    <property type="entry name" value="BSD_dom_sf"/>
</dbReference>
<dbReference type="FunFam" id="1.10.3970.10:FF:000001">
    <property type="entry name" value="synapse-associated protein 1 isoform X1"/>
    <property type="match status" value="1"/>
</dbReference>
<evidence type="ECO:0000256" key="2">
    <source>
        <dbReference type="ARBA" id="ARBA00058614"/>
    </source>
</evidence>
<feature type="region of interest" description="Disordered" evidence="6">
    <location>
        <begin position="211"/>
        <end position="264"/>
    </location>
</feature>
<proteinExistence type="predicted"/>
<dbReference type="STRING" id="94237.ENSMMOP00000007700"/>
<accession>A0A3Q4ASV3</accession>
<dbReference type="SMART" id="SM00751">
    <property type="entry name" value="BSD"/>
    <property type="match status" value="1"/>
</dbReference>
<name>A0A3Q4ASV3_MOLML</name>
<dbReference type="PANTHER" id="PTHR16019">
    <property type="entry name" value="SYNAPSE-ASSOCIATED PROTEIN"/>
    <property type="match status" value="1"/>
</dbReference>
<protein>
    <recommendedName>
        <fullName evidence="4">Synapse-associated protein 1</fullName>
    </recommendedName>
    <alternativeName>
        <fullName evidence="5">BSD domain-containing signal transducer and Akt interactor protein</fullName>
    </alternativeName>
</protein>
<keyword evidence="9" id="KW-1185">Reference proteome</keyword>
<dbReference type="GO" id="GO:0038203">
    <property type="term" value="P:TORC2 signaling"/>
    <property type="evidence" value="ECO:0007669"/>
    <property type="project" value="UniProtKB-ARBA"/>
</dbReference>
<sequence length="343" mass="39165">MFRGWGSWLGAENGNVRVEKDDQCNHDVNKASADEDEPPQLLQTAKGFGGYIYNFASSVSKKVSESVAETAESLKKSVEERDINGIIDKTILGQFQKEQEKFVQENRSKTSGAAVPPWVGCNEEETVQQQILALSADRRNFLRDPPAGVHFHFACGQMYPVAMVMLEEDELLRKMRFHLVPKQVREEAFWRNYFYRVSLIKQSAQLTALAAQQAAERRQEEEETGHDPEAENQKGKTRKPPPASRSSSPTDREDQEVSSSPPVSEFVSDALHLCRVKEDDLRRDVQQQLILDERERPGAPQEEAADWERELQEELQEYEVLEDGQNHDDGWDREIEEMLKGDS</sequence>